<feature type="domain" description="HD" evidence="1">
    <location>
        <begin position="59"/>
        <end position="182"/>
    </location>
</feature>
<dbReference type="InterPro" id="IPR006674">
    <property type="entry name" value="HD_domain"/>
</dbReference>
<dbReference type="Pfam" id="PF01966">
    <property type="entry name" value="HD"/>
    <property type="match status" value="1"/>
</dbReference>
<reference evidence="3" key="1">
    <citation type="journal article" date="2004" name="Environ. Microbiol.">
        <title>The genome of Desulfotalea psychrophila, a sulfate-reducing bacterium from permanently cold Arctic sediments.</title>
        <authorList>
            <person name="Rabus R."/>
            <person name="Ruepp A."/>
            <person name="Frickey T."/>
            <person name="Rattei T."/>
            <person name="Fartmann B."/>
            <person name="Stark M."/>
            <person name="Bauer M."/>
            <person name="Zibat A."/>
            <person name="Lombardot T."/>
            <person name="Becker I."/>
            <person name="Amann J."/>
            <person name="Gellner K."/>
            <person name="Teeling H."/>
            <person name="Leuschner W.D."/>
            <person name="Gloeckner F.-O."/>
            <person name="Lupas A.N."/>
            <person name="Amann R."/>
            <person name="Klenk H.-P."/>
        </authorList>
    </citation>
    <scope>NUCLEOTIDE SEQUENCE [LARGE SCALE GENOMIC DNA]</scope>
    <source>
        <strain evidence="3">DSM 12343 / LSv54</strain>
    </source>
</reference>
<dbReference type="eggNOG" id="COG1418">
    <property type="taxonomic scope" value="Bacteria"/>
</dbReference>
<dbReference type="InterPro" id="IPR006675">
    <property type="entry name" value="HDIG_dom"/>
</dbReference>
<gene>
    <name evidence="2" type="ordered locus">DP1279</name>
</gene>
<evidence type="ECO:0000313" key="3">
    <source>
        <dbReference type="Proteomes" id="UP000000602"/>
    </source>
</evidence>
<dbReference type="Gene3D" id="1.10.3210.10">
    <property type="entry name" value="Hypothetical protein af1432"/>
    <property type="match status" value="1"/>
</dbReference>
<dbReference type="NCBIfam" id="TIGR00277">
    <property type="entry name" value="HDIG"/>
    <property type="match status" value="1"/>
</dbReference>
<dbReference type="Proteomes" id="UP000000602">
    <property type="component" value="Chromosome"/>
</dbReference>
<dbReference type="STRING" id="177439.DP1279"/>
<dbReference type="KEGG" id="dps:DP1279"/>
<dbReference type="EMBL" id="CR522870">
    <property type="protein sequence ID" value="CAG36008.1"/>
    <property type="molecule type" value="Genomic_DNA"/>
</dbReference>
<dbReference type="HOGENOM" id="CLU_116766_0_0_7"/>
<protein>
    <recommendedName>
        <fullName evidence="1">HD domain-containing protein</fullName>
    </recommendedName>
</protein>
<dbReference type="SUPFAM" id="SSF109604">
    <property type="entry name" value="HD-domain/PDEase-like"/>
    <property type="match status" value="1"/>
</dbReference>
<accession>Q6ANR6</accession>
<organism evidence="2 3">
    <name type="scientific">Desulfotalea psychrophila (strain LSv54 / DSM 12343)</name>
    <dbReference type="NCBI Taxonomy" id="177439"/>
    <lineage>
        <taxon>Bacteria</taxon>
        <taxon>Pseudomonadati</taxon>
        <taxon>Thermodesulfobacteriota</taxon>
        <taxon>Desulfobulbia</taxon>
        <taxon>Desulfobulbales</taxon>
        <taxon>Desulfocapsaceae</taxon>
        <taxon>Desulfotalea</taxon>
    </lineage>
</organism>
<dbReference type="CDD" id="cd00077">
    <property type="entry name" value="HDc"/>
    <property type="match status" value="1"/>
</dbReference>
<evidence type="ECO:0000259" key="1">
    <source>
        <dbReference type="Pfam" id="PF01966"/>
    </source>
</evidence>
<sequence>MEFTSLPRLNRPGLPLMPSMSSAANNMTSSTKMLAANYPSVSECLQYIEDFAMLDNIRDHSRQVARVAAALTDQLCLVPSVRELPERGLVVAGALLHDIAKTRCLREGCRHAEIGGQICLDLGFPEIAQIVSEHVIYSSFDPGRYRDGYIDARGLVYYADKRVLHDQVVSLDERLVYIIDRYGKKDPAIIAAIRVNFSTCYLLEDLLFSFLDFPPEKTILSVSDVSL</sequence>
<keyword evidence="3" id="KW-1185">Reference proteome</keyword>
<name>Q6ANR6_DESPS</name>
<proteinExistence type="predicted"/>
<evidence type="ECO:0000313" key="2">
    <source>
        <dbReference type="EMBL" id="CAG36008.1"/>
    </source>
</evidence>
<dbReference type="InterPro" id="IPR003607">
    <property type="entry name" value="HD/PDEase_dom"/>
</dbReference>
<dbReference type="AlphaFoldDB" id="Q6ANR6"/>